<dbReference type="EMBL" id="VEPZ02001289">
    <property type="protein sequence ID" value="KAE8682162.1"/>
    <property type="molecule type" value="Genomic_DNA"/>
</dbReference>
<dbReference type="Pfam" id="PF00400">
    <property type="entry name" value="WD40"/>
    <property type="match status" value="5"/>
</dbReference>
<dbReference type="InterPro" id="IPR029472">
    <property type="entry name" value="Copia-like_N"/>
</dbReference>
<feature type="repeat" description="WD" evidence="1">
    <location>
        <begin position="1203"/>
        <end position="1232"/>
    </location>
</feature>
<dbReference type="Proteomes" id="UP000436088">
    <property type="component" value="Unassembled WGS sequence"/>
</dbReference>
<evidence type="ECO:0000259" key="2">
    <source>
        <dbReference type="Pfam" id="PF07727"/>
    </source>
</evidence>
<dbReference type="InterPro" id="IPR045182">
    <property type="entry name" value="JINGUBANG-like"/>
</dbReference>
<evidence type="ECO:0000313" key="6">
    <source>
        <dbReference type="Proteomes" id="UP000436088"/>
    </source>
</evidence>
<gene>
    <name evidence="5" type="ORF">F3Y22_tig00111273pilonHSYRG00140</name>
</gene>
<dbReference type="PROSITE" id="PS50294">
    <property type="entry name" value="WD_REPEATS_REGION"/>
    <property type="match status" value="1"/>
</dbReference>
<feature type="repeat" description="WD" evidence="1">
    <location>
        <begin position="1113"/>
        <end position="1144"/>
    </location>
</feature>
<feature type="domain" description="Retrotransposon Copia-like N-terminal" evidence="3">
    <location>
        <begin position="23"/>
        <end position="67"/>
    </location>
</feature>
<feature type="domain" description="Retrovirus-related Pol polyprotein from transposon TNT 1-94-like beta-barrel" evidence="4">
    <location>
        <begin position="294"/>
        <end position="368"/>
    </location>
</feature>
<accession>A0A6A2YSZ4</accession>
<dbReference type="Pfam" id="PF07727">
    <property type="entry name" value="RVT_2"/>
    <property type="match status" value="1"/>
</dbReference>
<feature type="repeat" description="WD" evidence="1">
    <location>
        <begin position="1071"/>
        <end position="1112"/>
    </location>
</feature>
<dbReference type="CDD" id="cd09272">
    <property type="entry name" value="RNase_HI_RT_Ty1"/>
    <property type="match status" value="1"/>
</dbReference>
<feature type="repeat" description="WD" evidence="1">
    <location>
        <begin position="1245"/>
        <end position="1293"/>
    </location>
</feature>
<dbReference type="PANTHER" id="PTHR22844">
    <property type="entry name" value="F-BOX AND WD40 DOMAIN PROTEIN"/>
    <property type="match status" value="1"/>
</dbReference>
<evidence type="ECO:0000259" key="3">
    <source>
        <dbReference type="Pfam" id="PF14244"/>
    </source>
</evidence>
<evidence type="ECO:0000256" key="1">
    <source>
        <dbReference type="PROSITE-ProRule" id="PRU00221"/>
    </source>
</evidence>
<dbReference type="InterPro" id="IPR036322">
    <property type="entry name" value="WD40_repeat_dom_sf"/>
</dbReference>
<dbReference type="GO" id="GO:0016301">
    <property type="term" value="F:kinase activity"/>
    <property type="evidence" value="ECO:0007669"/>
    <property type="project" value="UniProtKB-KW"/>
</dbReference>
<dbReference type="Pfam" id="PF14244">
    <property type="entry name" value="Retrotran_gag_3"/>
    <property type="match status" value="1"/>
</dbReference>
<dbReference type="Gene3D" id="2.130.10.10">
    <property type="entry name" value="YVTN repeat-like/Quinoprotein amine dehydrogenase"/>
    <property type="match status" value="3"/>
</dbReference>
<organism evidence="5 6">
    <name type="scientific">Hibiscus syriacus</name>
    <name type="common">Rose of Sharon</name>
    <dbReference type="NCBI Taxonomy" id="106335"/>
    <lineage>
        <taxon>Eukaryota</taxon>
        <taxon>Viridiplantae</taxon>
        <taxon>Streptophyta</taxon>
        <taxon>Embryophyta</taxon>
        <taxon>Tracheophyta</taxon>
        <taxon>Spermatophyta</taxon>
        <taxon>Magnoliopsida</taxon>
        <taxon>eudicotyledons</taxon>
        <taxon>Gunneridae</taxon>
        <taxon>Pentapetalae</taxon>
        <taxon>rosids</taxon>
        <taxon>malvids</taxon>
        <taxon>Malvales</taxon>
        <taxon>Malvaceae</taxon>
        <taxon>Malvoideae</taxon>
        <taxon>Hibiscus</taxon>
    </lineage>
</organism>
<dbReference type="Pfam" id="PF22936">
    <property type="entry name" value="Pol_BBD"/>
    <property type="match status" value="1"/>
</dbReference>
<dbReference type="InterPro" id="IPR015943">
    <property type="entry name" value="WD40/YVTN_repeat-like_dom_sf"/>
</dbReference>
<evidence type="ECO:0000259" key="4">
    <source>
        <dbReference type="Pfam" id="PF22936"/>
    </source>
</evidence>
<proteinExistence type="predicted"/>
<reference evidence="5" key="1">
    <citation type="submission" date="2019-09" db="EMBL/GenBank/DDBJ databases">
        <title>Draft genome information of white flower Hibiscus syriacus.</title>
        <authorList>
            <person name="Kim Y.-M."/>
        </authorList>
    </citation>
    <scope>NUCLEOTIDE SEQUENCE [LARGE SCALE GENOMIC DNA]</scope>
    <source>
        <strain evidence="5">YM2019G1</strain>
    </source>
</reference>
<dbReference type="CDD" id="cd00200">
    <property type="entry name" value="WD40"/>
    <property type="match status" value="1"/>
</dbReference>
<dbReference type="InterPro" id="IPR013103">
    <property type="entry name" value="RVT_2"/>
</dbReference>
<keyword evidence="1" id="KW-0853">WD repeat</keyword>
<evidence type="ECO:0000313" key="5">
    <source>
        <dbReference type="EMBL" id="KAE8682162.1"/>
    </source>
</evidence>
<dbReference type="SMART" id="SM00320">
    <property type="entry name" value="WD40"/>
    <property type="match status" value="7"/>
</dbReference>
<dbReference type="InterPro" id="IPR054722">
    <property type="entry name" value="PolX-like_BBD"/>
</dbReference>
<dbReference type="InterPro" id="IPR001680">
    <property type="entry name" value="WD40_rpt"/>
</dbReference>
<comment type="caution">
    <text evidence="5">The sequence shown here is derived from an EMBL/GenBank/DDBJ whole genome shotgun (WGS) entry which is preliminary data.</text>
</comment>
<name>A0A6A2YSZ4_HIBSY</name>
<sequence length="1301" mass="146376">MPPSMLLMADSTVIDFNHPLYLHHLDTPGTILILHQLSGLDNYTIWSRYMKITLLAKNKLRFVDGVCCRGDFQPLLQAQWDKCNALVLSWIINSMSKEPVGIVFASSAALVWAYLKNAQSSSRHISHQRLFQFLMGLNDYYAAIRSQLLLMQPLPSVNSAYYIIIQEESHRLQLSGVIPIMESRTLYSNVSGTRRRFNGTCDHCKVKGHKKENCYWLIGFPTDLKFNKKNGSQATMVVQYDSESVSPTPPVFTSEQYKQFLGLLNQASNQTSSSDSSMNLACIFCSFAHTSIEWILDSGATDHILSDFTCMINHVPCTSPPRYVQLPNGKSFYVTHIGSAKLSNGLRFSNVLHVPHFTHNLISISKLAHDLKCVVLFYPDLCILQDLYSGMMRNGVAECKHRHLLEVARALRFQSQVPFNFWGECVSDANEHDSQVQVQSSASISAPVPSRKSSRLSKPHYWLNNFVCSCQSSSPGFSSSYLSYSHLPTHTQVFLSSISQTSEPQSYYEVVQNPLWVQAMKEEIHALESNRTWSLVPLLAGKVPIGCKWVYRVKYKASSKVERYKARLVATGYNQHEGIDFVDTFSPVVKMVTIQTILALVFVFNWPLLQMDVFNSKYDYSLFIKRQEGIEVLRSKECILLNQRKYALHLIKDTGLEEAMSVATLLEHNLKLTSLDYDKVVQHNVEDEYDLFEDKSVYQRIIRRLIYLTYTRPDITYAVNFLSQFMQQLKRSYMEAALRIVKYVKNESGQSVLLRTSIDCQILAYCDSDWGSCPMIRKYVTGFCIKIGDSLVLWKSKKKTVVARSSVEAEYRAMAVVSMVTRFTCRTWTKHIEVDCHFVREKIHEGMIQTEHVSTQEKLADIMTKALGSQHHNTDGFSRARNGKNIYSEPNISVTGPASEDDFNIRYSSVSAAPPFYETNRVSCEASPLTMSPWKQASPLNKPTGNHLDDGNVPPNSLIGSIVREEGHIYSLAATKDLLYTGSDSKNIRVWKNLKEFTGFKSNSGLVKAIVIAGEKIFTGHQDGKIRVWKVSPKNPSVHKRAGTLPTLKHILKSSIKPSGYEKVKRKRSLWIRHSDAVSCLSLNDEQGLLYSASWDRTFKVWRISDSKCLESVQAHEDAVNSVISITGEMVFSGSADGTVKVWKRELQRKGTKHTLTQTLLQQESAVTALIINAAGSAVYCGSSEGFVNFWELGKQLSHGGVLKGHKLAILCLAAAGSLVFSGSADKTICVWRKDGNIHTCLSVLTGHTGPVKCMAVEKDHESENAHRWIVYSGSLDKSVKVWSISEFSQAAPTVGGHEIR</sequence>
<protein>
    <submittedName>
        <fullName evidence="5">Wall-associated receptor kinase-like 14-like</fullName>
    </submittedName>
</protein>
<dbReference type="FunFam" id="2.130.10.10:FF:000775">
    <property type="entry name" value="BnaA09g28200D protein"/>
    <property type="match status" value="1"/>
</dbReference>
<keyword evidence="6" id="KW-1185">Reference proteome</keyword>
<dbReference type="PROSITE" id="PS50082">
    <property type="entry name" value="WD_REPEATS_2"/>
    <property type="match status" value="4"/>
</dbReference>
<dbReference type="SUPFAM" id="SSF50978">
    <property type="entry name" value="WD40 repeat-like"/>
    <property type="match status" value="1"/>
</dbReference>
<dbReference type="PANTHER" id="PTHR22844:SF336">
    <property type="entry name" value="PROTEIN JINGUBANG"/>
    <property type="match status" value="1"/>
</dbReference>
<feature type="domain" description="Reverse transcriptase Ty1/copia-type" evidence="2">
    <location>
        <begin position="530"/>
        <end position="649"/>
    </location>
</feature>